<dbReference type="InterPro" id="IPR008920">
    <property type="entry name" value="TF_FadR/GntR_C"/>
</dbReference>
<dbReference type="InterPro" id="IPR036388">
    <property type="entry name" value="WH-like_DNA-bd_sf"/>
</dbReference>
<dbReference type="Gene3D" id="1.20.120.530">
    <property type="entry name" value="GntR ligand-binding domain-like"/>
    <property type="match status" value="1"/>
</dbReference>
<evidence type="ECO:0000313" key="5">
    <source>
        <dbReference type="EMBL" id="TMI87242.1"/>
    </source>
</evidence>
<accession>A0A537JVD5</accession>
<protein>
    <submittedName>
        <fullName evidence="5">FadR family transcriptional regulator</fullName>
    </submittedName>
</protein>
<evidence type="ECO:0000256" key="3">
    <source>
        <dbReference type="ARBA" id="ARBA00023163"/>
    </source>
</evidence>
<dbReference type="Proteomes" id="UP000318509">
    <property type="component" value="Unassembled WGS sequence"/>
</dbReference>
<reference evidence="5 6" key="1">
    <citation type="journal article" date="2019" name="Nat. Microbiol.">
        <title>Mediterranean grassland soil C-N compound turnover is dependent on rainfall and depth, and is mediated by genomically divergent microorganisms.</title>
        <authorList>
            <person name="Diamond S."/>
            <person name="Andeer P.F."/>
            <person name="Li Z."/>
            <person name="Crits-Christoph A."/>
            <person name="Burstein D."/>
            <person name="Anantharaman K."/>
            <person name="Lane K.R."/>
            <person name="Thomas B.C."/>
            <person name="Pan C."/>
            <person name="Northen T.R."/>
            <person name="Banfield J.F."/>
        </authorList>
    </citation>
    <scope>NUCLEOTIDE SEQUENCE [LARGE SCALE GENOMIC DNA]</scope>
    <source>
        <strain evidence="5">NP_3</strain>
    </source>
</reference>
<sequence>MPILPVKTTKLYSLIVDQLKQLIQRGEYHPGDRLPPERELAQRLHVSRAPVREALVALELLDVVEGRIGEGWFVKRPPDAALDVTAVQGRPPSDILQTRLLIECPVIEQVALQRDAAELSMLEDTVRAFNTEVDAGQFHGDADRLFHVGLARVTRNAVLTDLVAYLWDLQNEHFYRLVEGLSGNERSRVGRYVQEHRNMVAAIARRDAPGAREQMRRHLEGVSRDLLDS</sequence>
<feature type="domain" description="HTH gntR-type" evidence="4">
    <location>
        <begin position="9"/>
        <end position="77"/>
    </location>
</feature>
<dbReference type="GO" id="GO:0003700">
    <property type="term" value="F:DNA-binding transcription factor activity"/>
    <property type="evidence" value="ECO:0007669"/>
    <property type="project" value="InterPro"/>
</dbReference>
<dbReference type="InterPro" id="IPR000524">
    <property type="entry name" value="Tscrpt_reg_HTH_GntR"/>
</dbReference>
<name>A0A537JVD5_9BACT</name>
<dbReference type="InterPro" id="IPR011711">
    <property type="entry name" value="GntR_C"/>
</dbReference>
<dbReference type="PANTHER" id="PTHR43537">
    <property type="entry name" value="TRANSCRIPTIONAL REGULATOR, GNTR FAMILY"/>
    <property type="match status" value="1"/>
</dbReference>
<dbReference type="GO" id="GO:0003677">
    <property type="term" value="F:DNA binding"/>
    <property type="evidence" value="ECO:0007669"/>
    <property type="project" value="UniProtKB-KW"/>
</dbReference>
<dbReference type="SMART" id="SM00895">
    <property type="entry name" value="FCD"/>
    <property type="match status" value="1"/>
</dbReference>
<dbReference type="SUPFAM" id="SSF48008">
    <property type="entry name" value="GntR ligand-binding domain-like"/>
    <property type="match status" value="1"/>
</dbReference>
<dbReference type="PRINTS" id="PR00035">
    <property type="entry name" value="HTHGNTR"/>
</dbReference>
<dbReference type="Pfam" id="PF07729">
    <property type="entry name" value="FCD"/>
    <property type="match status" value="1"/>
</dbReference>
<dbReference type="SMART" id="SM00345">
    <property type="entry name" value="HTH_GNTR"/>
    <property type="match status" value="1"/>
</dbReference>
<dbReference type="Gene3D" id="1.10.10.10">
    <property type="entry name" value="Winged helix-like DNA-binding domain superfamily/Winged helix DNA-binding domain"/>
    <property type="match status" value="1"/>
</dbReference>
<dbReference type="Pfam" id="PF00392">
    <property type="entry name" value="GntR"/>
    <property type="match status" value="1"/>
</dbReference>
<dbReference type="AlphaFoldDB" id="A0A537JVD5"/>
<evidence type="ECO:0000256" key="1">
    <source>
        <dbReference type="ARBA" id="ARBA00023015"/>
    </source>
</evidence>
<evidence type="ECO:0000259" key="4">
    <source>
        <dbReference type="PROSITE" id="PS50949"/>
    </source>
</evidence>
<gene>
    <name evidence="5" type="ORF">E6H00_16170</name>
</gene>
<keyword evidence="2" id="KW-0238">DNA-binding</keyword>
<dbReference type="SUPFAM" id="SSF46785">
    <property type="entry name" value="Winged helix' DNA-binding domain"/>
    <property type="match status" value="1"/>
</dbReference>
<comment type="caution">
    <text evidence="5">The sequence shown here is derived from an EMBL/GenBank/DDBJ whole genome shotgun (WGS) entry which is preliminary data.</text>
</comment>
<evidence type="ECO:0000256" key="2">
    <source>
        <dbReference type="ARBA" id="ARBA00023125"/>
    </source>
</evidence>
<dbReference type="EMBL" id="VBAK01000164">
    <property type="protein sequence ID" value="TMI87242.1"/>
    <property type="molecule type" value="Genomic_DNA"/>
</dbReference>
<dbReference type="InterPro" id="IPR036390">
    <property type="entry name" value="WH_DNA-bd_sf"/>
</dbReference>
<evidence type="ECO:0000313" key="6">
    <source>
        <dbReference type="Proteomes" id="UP000318509"/>
    </source>
</evidence>
<keyword evidence="1" id="KW-0805">Transcription regulation</keyword>
<dbReference type="CDD" id="cd07377">
    <property type="entry name" value="WHTH_GntR"/>
    <property type="match status" value="1"/>
</dbReference>
<proteinExistence type="predicted"/>
<organism evidence="5 6">
    <name type="scientific">Candidatus Segetimicrobium genomatis</name>
    <dbReference type="NCBI Taxonomy" id="2569760"/>
    <lineage>
        <taxon>Bacteria</taxon>
        <taxon>Bacillati</taxon>
        <taxon>Candidatus Sysuimicrobiota</taxon>
        <taxon>Candidatus Sysuimicrobiia</taxon>
        <taxon>Candidatus Sysuimicrobiales</taxon>
        <taxon>Candidatus Segetimicrobiaceae</taxon>
        <taxon>Candidatus Segetimicrobium</taxon>
    </lineage>
</organism>
<dbReference type="PROSITE" id="PS50949">
    <property type="entry name" value="HTH_GNTR"/>
    <property type="match status" value="1"/>
</dbReference>
<keyword evidence="3" id="KW-0804">Transcription</keyword>
<dbReference type="PANTHER" id="PTHR43537:SF5">
    <property type="entry name" value="UXU OPERON TRANSCRIPTIONAL REGULATOR"/>
    <property type="match status" value="1"/>
</dbReference>